<reference evidence="2 3" key="1">
    <citation type="submission" date="2023-03" db="EMBL/GenBank/DDBJ databases">
        <title>Description of Hydrogenimonas sp. ISO32.</title>
        <authorList>
            <person name="Mino S."/>
            <person name="Fukazawa S."/>
            <person name="Sawabe T."/>
        </authorList>
    </citation>
    <scope>NUCLEOTIDE SEQUENCE [LARGE SCALE GENOMIC DNA]</scope>
    <source>
        <strain evidence="2 3">ISO32</strain>
    </source>
</reference>
<accession>A0ABN6WY14</accession>
<name>A0ABN6WY14_9BACT</name>
<keyword evidence="1" id="KW-0812">Transmembrane</keyword>
<evidence type="ECO:0000256" key="1">
    <source>
        <dbReference type="SAM" id="Phobius"/>
    </source>
</evidence>
<proteinExistence type="predicted"/>
<gene>
    <name evidence="2" type="ORF">HCR_19630</name>
</gene>
<dbReference type="RefSeq" id="WP_286336597.1">
    <property type="nucleotide sequence ID" value="NZ_AP027370.1"/>
</dbReference>
<dbReference type="Proteomes" id="UP001321445">
    <property type="component" value="Chromosome"/>
</dbReference>
<protein>
    <submittedName>
        <fullName evidence="2">Uncharacterized protein</fullName>
    </submittedName>
</protein>
<sequence length="124" mass="14406">MFNKKIVYFLMFVFAFLSISALIVNMPEKKDAQVIEKLAPYFPYEITKTIGGLDLIDKRSGEKLKLDNAKVFLAYDDYLKKWGKTHLKIEGNRLVILDDSGTPVDSMELTPNQRSFIQKFFFQQ</sequence>
<organism evidence="2 3">
    <name type="scientific">Hydrogenimonas cancrithermarum</name>
    <dbReference type="NCBI Taxonomy" id="2993563"/>
    <lineage>
        <taxon>Bacteria</taxon>
        <taxon>Pseudomonadati</taxon>
        <taxon>Campylobacterota</taxon>
        <taxon>Epsilonproteobacteria</taxon>
        <taxon>Campylobacterales</taxon>
        <taxon>Hydrogenimonadaceae</taxon>
        <taxon>Hydrogenimonas</taxon>
    </lineage>
</organism>
<keyword evidence="1" id="KW-1133">Transmembrane helix</keyword>
<feature type="transmembrane region" description="Helical" evidence="1">
    <location>
        <begin position="6"/>
        <end position="24"/>
    </location>
</feature>
<keyword evidence="1" id="KW-0472">Membrane</keyword>
<evidence type="ECO:0000313" key="3">
    <source>
        <dbReference type="Proteomes" id="UP001321445"/>
    </source>
</evidence>
<dbReference type="EMBL" id="AP027370">
    <property type="protein sequence ID" value="BDY13651.1"/>
    <property type="molecule type" value="Genomic_DNA"/>
</dbReference>
<keyword evidence="3" id="KW-1185">Reference proteome</keyword>
<evidence type="ECO:0000313" key="2">
    <source>
        <dbReference type="EMBL" id="BDY13651.1"/>
    </source>
</evidence>